<evidence type="ECO:0000313" key="4">
    <source>
        <dbReference type="Proteomes" id="UP001165085"/>
    </source>
</evidence>
<feature type="region of interest" description="Disordered" evidence="1">
    <location>
        <begin position="1"/>
        <end position="30"/>
    </location>
</feature>
<gene>
    <name evidence="3" type="ORF">TrST_g14188</name>
</gene>
<dbReference type="InterPro" id="IPR050910">
    <property type="entry name" value="JMJD6_ArgDemeth/LysHydrox"/>
</dbReference>
<dbReference type="InterPro" id="IPR003347">
    <property type="entry name" value="JmjC_dom"/>
</dbReference>
<reference evidence="4" key="1">
    <citation type="journal article" date="2023" name="Commun. Biol.">
        <title>Genome analysis of Parmales, the sister group of diatoms, reveals the evolutionary specialization of diatoms from phago-mixotrophs to photoautotrophs.</title>
        <authorList>
            <person name="Ban H."/>
            <person name="Sato S."/>
            <person name="Yoshikawa S."/>
            <person name="Yamada K."/>
            <person name="Nakamura Y."/>
            <person name="Ichinomiya M."/>
            <person name="Sato N."/>
            <person name="Blanc-Mathieu R."/>
            <person name="Endo H."/>
            <person name="Kuwata A."/>
            <person name="Ogata H."/>
        </authorList>
    </citation>
    <scope>NUCLEOTIDE SEQUENCE [LARGE SCALE GENOMIC DNA]</scope>
    <source>
        <strain evidence="4">NIES 3701</strain>
    </source>
</reference>
<dbReference type="PANTHER" id="PTHR12480:SF21">
    <property type="entry name" value="JMJC DOMAIN-CONTAINING PROTEIN 8"/>
    <property type="match status" value="1"/>
</dbReference>
<dbReference type="Proteomes" id="UP001165085">
    <property type="component" value="Unassembled WGS sequence"/>
</dbReference>
<feature type="domain" description="JmjC" evidence="2">
    <location>
        <begin position="315"/>
        <end position="483"/>
    </location>
</feature>
<dbReference type="Gene3D" id="2.60.120.650">
    <property type="entry name" value="Cupin"/>
    <property type="match status" value="1"/>
</dbReference>
<dbReference type="InterPro" id="IPR041667">
    <property type="entry name" value="Cupin_8"/>
</dbReference>
<dbReference type="PROSITE" id="PS51184">
    <property type="entry name" value="JMJC"/>
    <property type="match status" value="1"/>
</dbReference>
<feature type="compositionally biased region" description="Polar residues" evidence="1">
    <location>
        <begin position="14"/>
        <end position="30"/>
    </location>
</feature>
<keyword evidence="4" id="KW-1185">Reference proteome</keyword>
<dbReference type="GO" id="GO:0000987">
    <property type="term" value="F:cis-regulatory region sequence-specific DNA binding"/>
    <property type="evidence" value="ECO:0007669"/>
    <property type="project" value="TreeGrafter"/>
</dbReference>
<comment type="caution">
    <text evidence="3">The sequence shown here is derived from an EMBL/GenBank/DDBJ whole genome shotgun (WGS) entry which is preliminary data.</text>
</comment>
<dbReference type="GO" id="GO:0005634">
    <property type="term" value="C:nucleus"/>
    <property type="evidence" value="ECO:0007669"/>
    <property type="project" value="TreeGrafter"/>
</dbReference>
<evidence type="ECO:0000313" key="3">
    <source>
        <dbReference type="EMBL" id="GMH62142.1"/>
    </source>
</evidence>
<protein>
    <recommendedName>
        <fullName evidence="2">JmjC domain-containing protein</fullName>
    </recommendedName>
</protein>
<dbReference type="PANTHER" id="PTHR12480">
    <property type="entry name" value="ARGININE DEMETHYLASE AND LYSYL-HYDROXYLASE JMJD"/>
    <property type="match status" value="1"/>
</dbReference>
<dbReference type="OrthoDB" id="424465at2759"/>
<evidence type="ECO:0000259" key="2">
    <source>
        <dbReference type="PROSITE" id="PS51184"/>
    </source>
</evidence>
<dbReference type="EMBL" id="BRXY01000075">
    <property type="protein sequence ID" value="GMH62142.1"/>
    <property type="molecule type" value="Genomic_DNA"/>
</dbReference>
<evidence type="ECO:0000256" key="1">
    <source>
        <dbReference type="SAM" id="MobiDB-lite"/>
    </source>
</evidence>
<name>A0A9W6ZXB9_9STRA</name>
<organism evidence="3 4">
    <name type="scientific">Triparma strigata</name>
    <dbReference type="NCBI Taxonomy" id="1606541"/>
    <lineage>
        <taxon>Eukaryota</taxon>
        <taxon>Sar</taxon>
        <taxon>Stramenopiles</taxon>
        <taxon>Ochrophyta</taxon>
        <taxon>Bolidophyceae</taxon>
        <taxon>Parmales</taxon>
        <taxon>Triparmaceae</taxon>
        <taxon>Triparma</taxon>
    </lineage>
</organism>
<sequence length="575" mass="64623">MPPASNKKQRLDNTDPSLANTKKSRRLSPSSHHLQAAFLRSYQSSGANPTPLPPLPSYLTSIYKHPHNIHPHGNQIFSTAGASNPRASIGAFSKLMDSHFFDVLTYLTSFELTKLSSTCYYFVTYVRCDVRLFKDLLVRDFEAFKFHEKGEYWMHYVKSLGKEVVEAFEGREAGGVFSDVLYRSFLGYQCLPPPVEKEGGVERRNFKELGYDNFVMEYERKNKPVILTGVKGLPCLERWRNLKYLTENYGKAKFRCTSVQSTESMQIDFSSYFSYCSGTKEESPMYLFERGFTDYGLGDDYVEQLRDVMPWFVKGEDKLIDGKVHRPDLFHLLDDLRPDFRWLISGPTSSGSAFHIDPNATNAWNLPIRGSKLWIFYPPGVCPPGVRVLGDGEEVVMPVSIGEWCLCFWDEHRKRFNAGGADAPLECRVDVGECLFVPHGWWHCVINVEEEGGGLDNVSLALTQNYASSSNLSDVLRFLDVNKNQISGCRDRGKNAVDPETFGEVFKEKLRGVMEDEEFEEVVGRSARWECGAWENEKVSVMEIAKKGGEGVGGGGVVVGGGEGGDGFSFGFGGF</sequence>
<proteinExistence type="predicted"/>
<accession>A0A9W6ZXB9</accession>
<dbReference type="SUPFAM" id="SSF51197">
    <property type="entry name" value="Clavaminate synthase-like"/>
    <property type="match status" value="1"/>
</dbReference>
<dbReference type="SMART" id="SM00558">
    <property type="entry name" value="JmjC"/>
    <property type="match status" value="1"/>
</dbReference>
<dbReference type="Pfam" id="PF13621">
    <property type="entry name" value="Cupin_8"/>
    <property type="match status" value="1"/>
</dbReference>
<dbReference type="AlphaFoldDB" id="A0A9W6ZXB9"/>